<proteinExistence type="predicted"/>
<feature type="non-terminal residue" evidence="2">
    <location>
        <position position="1"/>
    </location>
</feature>
<reference evidence="2 3" key="1">
    <citation type="journal article" date="2019" name="Nat. Microbiol.">
        <title>Mediterranean grassland soil C-N compound turnover is dependent on rainfall and depth, and is mediated by genomically divergent microorganisms.</title>
        <authorList>
            <person name="Diamond S."/>
            <person name="Andeer P.F."/>
            <person name="Li Z."/>
            <person name="Crits-Christoph A."/>
            <person name="Burstein D."/>
            <person name="Anantharaman K."/>
            <person name="Lane K.R."/>
            <person name="Thomas B.C."/>
            <person name="Pan C."/>
            <person name="Northen T.R."/>
            <person name="Banfield J.F."/>
        </authorList>
    </citation>
    <scope>NUCLEOTIDE SEQUENCE [LARGE SCALE GENOMIC DNA]</scope>
    <source>
        <strain evidence="2">NP_7</strain>
    </source>
</reference>
<feature type="domain" description="Peptidase S74" evidence="1">
    <location>
        <begin position="200"/>
        <end position="294"/>
    </location>
</feature>
<evidence type="ECO:0000259" key="1">
    <source>
        <dbReference type="PROSITE" id="PS51688"/>
    </source>
</evidence>
<protein>
    <recommendedName>
        <fullName evidence="1">Peptidase S74 domain-containing protein</fullName>
    </recommendedName>
</protein>
<dbReference type="AlphaFoldDB" id="A0A537J219"/>
<sequence>FRNRTGYDNTATGRGALFTNDSGFYNTATGAFSLTSNISGVYNTATGFRALRHNTTGYANTASGLDALYSNTTGYWNTATGASALHNNTTGYFNTATGLNTLYSNTTGSYNIATGLGALQNNTTGYANIALGLQAGYNVTTGHDNIDIANRGVAGESDTIRIGTSGVQVATHIAGIHGEGATGGLAVYVTSDDKLGVQLSSRRVKDDIRDMGAASQGLLRLRPVTFRYKQAGADGARPLQYGLIAEEVAEVSPELVAYDRAGQPQTVLYHALPAMLLNELQRQERQLEGQAAELTALRSRLAIIEAALSGAGGPQAALTGSR</sequence>
<dbReference type="InterPro" id="IPR030392">
    <property type="entry name" value="S74_ICA"/>
</dbReference>
<accession>A0A537J219</accession>
<dbReference type="PROSITE" id="PS51688">
    <property type="entry name" value="ICA"/>
    <property type="match status" value="1"/>
</dbReference>
<comment type="caution">
    <text evidence="2">The sequence shown here is derived from an EMBL/GenBank/DDBJ whole genome shotgun (WGS) entry which is preliminary data.</text>
</comment>
<organism evidence="2 3">
    <name type="scientific">Candidatus Segetimicrobium genomatis</name>
    <dbReference type="NCBI Taxonomy" id="2569760"/>
    <lineage>
        <taxon>Bacteria</taxon>
        <taxon>Bacillati</taxon>
        <taxon>Candidatus Sysuimicrobiota</taxon>
        <taxon>Candidatus Sysuimicrobiia</taxon>
        <taxon>Candidatus Sysuimicrobiales</taxon>
        <taxon>Candidatus Segetimicrobiaceae</taxon>
        <taxon>Candidatus Segetimicrobium</taxon>
    </lineage>
</organism>
<name>A0A537J219_9BACT</name>
<gene>
    <name evidence="2" type="ORF">E6H04_14355</name>
</gene>
<dbReference type="Proteomes" id="UP000320048">
    <property type="component" value="Unassembled WGS sequence"/>
</dbReference>
<dbReference type="Pfam" id="PF13884">
    <property type="entry name" value="Peptidase_S74"/>
    <property type="match status" value="1"/>
</dbReference>
<dbReference type="EMBL" id="VBAO01000475">
    <property type="protein sequence ID" value="TMI77372.1"/>
    <property type="molecule type" value="Genomic_DNA"/>
</dbReference>
<evidence type="ECO:0000313" key="3">
    <source>
        <dbReference type="Proteomes" id="UP000320048"/>
    </source>
</evidence>
<evidence type="ECO:0000313" key="2">
    <source>
        <dbReference type="EMBL" id="TMI77372.1"/>
    </source>
</evidence>